<proteinExistence type="predicted"/>
<evidence type="ECO:0000313" key="1">
    <source>
        <dbReference type="EMBL" id="TSE26911.1"/>
    </source>
</evidence>
<keyword evidence="2" id="KW-1185">Reference proteome</keyword>
<dbReference type="Proteomes" id="UP000320225">
    <property type="component" value="Unassembled WGS sequence"/>
</dbReference>
<reference evidence="1 2" key="1">
    <citation type="submission" date="2019-07" db="EMBL/GenBank/DDBJ databases">
        <title>Tepidimonas sediminis YIM 72259 draft genome.</title>
        <authorList>
            <person name="Da Costa M.S."/>
            <person name="Froufe H.J.C."/>
            <person name="Egas C."/>
            <person name="Albuquerque L."/>
        </authorList>
    </citation>
    <scope>NUCLEOTIDE SEQUENCE [LARGE SCALE GENOMIC DNA]</scope>
    <source>
        <strain evidence="1 2">YIM 72259</strain>
    </source>
</reference>
<name>A0A554WTK3_9BURK</name>
<organism evidence="1 2">
    <name type="scientific">Tepidimonas sediminis</name>
    <dbReference type="NCBI Taxonomy" id="2588941"/>
    <lineage>
        <taxon>Bacteria</taxon>
        <taxon>Pseudomonadati</taxon>
        <taxon>Pseudomonadota</taxon>
        <taxon>Betaproteobacteria</taxon>
        <taxon>Burkholderiales</taxon>
        <taxon>Tepidimonas</taxon>
    </lineage>
</organism>
<accession>A0A554WTK3</accession>
<gene>
    <name evidence="1" type="ORF">Tsedi_00621</name>
</gene>
<evidence type="ECO:0000313" key="2">
    <source>
        <dbReference type="Proteomes" id="UP000320225"/>
    </source>
</evidence>
<sequence>MGAMTMKSLAVTLEECEQLLDCSRSIMTLVEVVLLSDLDEGSRSAPQLILNAIAGARHLADEAHRRAEGALDRLVHGR</sequence>
<protein>
    <submittedName>
        <fullName evidence="1">Uncharacterized protein</fullName>
    </submittedName>
</protein>
<dbReference type="AlphaFoldDB" id="A0A554WTK3"/>
<dbReference type="EMBL" id="VJND01000002">
    <property type="protein sequence ID" value="TSE26911.1"/>
    <property type="molecule type" value="Genomic_DNA"/>
</dbReference>
<comment type="caution">
    <text evidence="1">The sequence shown here is derived from an EMBL/GenBank/DDBJ whole genome shotgun (WGS) entry which is preliminary data.</text>
</comment>